<dbReference type="SUPFAM" id="SSF56176">
    <property type="entry name" value="FAD-binding/transporter-associated domain-like"/>
    <property type="match status" value="1"/>
</dbReference>
<dbReference type="PANTHER" id="PTHR42973">
    <property type="entry name" value="BINDING OXIDOREDUCTASE, PUTATIVE (AFU_ORTHOLOGUE AFUA_1G17690)-RELATED"/>
    <property type="match status" value="1"/>
</dbReference>
<evidence type="ECO:0000313" key="8">
    <source>
        <dbReference type="EMBL" id="KAG2485597.1"/>
    </source>
</evidence>
<dbReference type="InterPro" id="IPR036318">
    <property type="entry name" value="FAD-bd_PCMH-like_sf"/>
</dbReference>
<evidence type="ECO:0000313" key="9">
    <source>
        <dbReference type="Proteomes" id="UP000612055"/>
    </source>
</evidence>
<feature type="compositionally biased region" description="Acidic residues" evidence="6">
    <location>
        <begin position="630"/>
        <end position="641"/>
    </location>
</feature>
<feature type="compositionally biased region" description="Gly residues" evidence="6">
    <location>
        <begin position="869"/>
        <end position="882"/>
    </location>
</feature>
<feature type="compositionally biased region" description="Low complexity" evidence="6">
    <location>
        <begin position="883"/>
        <end position="902"/>
    </location>
</feature>
<dbReference type="Proteomes" id="UP000612055">
    <property type="component" value="Unassembled WGS sequence"/>
</dbReference>
<reference evidence="8" key="1">
    <citation type="journal article" date="2020" name="bioRxiv">
        <title>Comparative genomics of Chlamydomonas.</title>
        <authorList>
            <person name="Craig R.J."/>
            <person name="Hasan A.R."/>
            <person name="Ness R.W."/>
            <person name="Keightley P.D."/>
        </authorList>
    </citation>
    <scope>NUCLEOTIDE SEQUENCE</scope>
    <source>
        <strain evidence="8">CCAP 11/70</strain>
    </source>
</reference>
<proteinExistence type="inferred from homology"/>
<feature type="compositionally biased region" description="Gly residues" evidence="6">
    <location>
        <begin position="654"/>
        <end position="666"/>
    </location>
</feature>
<keyword evidence="5" id="KW-0560">Oxidoreductase</keyword>
<dbReference type="InterPro" id="IPR050416">
    <property type="entry name" value="FAD-linked_Oxidoreductase"/>
</dbReference>
<name>A0A835XIZ5_9CHLO</name>
<feature type="compositionally biased region" description="Low complexity" evidence="6">
    <location>
        <begin position="793"/>
        <end position="806"/>
    </location>
</feature>
<dbReference type="AlphaFoldDB" id="A0A835XIZ5"/>
<feature type="compositionally biased region" description="Low complexity" evidence="6">
    <location>
        <begin position="813"/>
        <end position="826"/>
    </location>
</feature>
<feature type="compositionally biased region" description="Low complexity" evidence="6">
    <location>
        <begin position="942"/>
        <end position="954"/>
    </location>
</feature>
<feature type="region of interest" description="Disordered" evidence="6">
    <location>
        <begin position="544"/>
        <end position="954"/>
    </location>
</feature>
<comment type="caution">
    <text evidence="8">The sequence shown here is derived from an EMBL/GenBank/DDBJ whole genome shotgun (WGS) entry which is preliminary data.</text>
</comment>
<feature type="compositionally biased region" description="Pro residues" evidence="6">
    <location>
        <begin position="693"/>
        <end position="703"/>
    </location>
</feature>
<protein>
    <recommendedName>
        <fullName evidence="7">FAD-binding PCMH-type domain-containing protein</fullName>
    </recommendedName>
</protein>
<dbReference type="GO" id="GO:0016491">
    <property type="term" value="F:oxidoreductase activity"/>
    <property type="evidence" value="ECO:0007669"/>
    <property type="project" value="UniProtKB-KW"/>
</dbReference>
<evidence type="ECO:0000256" key="3">
    <source>
        <dbReference type="ARBA" id="ARBA00022630"/>
    </source>
</evidence>
<keyword evidence="9" id="KW-1185">Reference proteome</keyword>
<dbReference type="PROSITE" id="PS51387">
    <property type="entry name" value="FAD_PCMH"/>
    <property type="match status" value="1"/>
</dbReference>
<dbReference type="GO" id="GO:0071949">
    <property type="term" value="F:FAD binding"/>
    <property type="evidence" value="ECO:0007669"/>
    <property type="project" value="InterPro"/>
</dbReference>
<gene>
    <name evidence="8" type="ORF">HYH03_015660</name>
</gene>
<dbReference type="InterPro" id="IPR016166">
    <property type="entry name" value="FAD-bd_PCMH"/>
</dbReference>
<organism evidence="8 9">
    <name type="scientific">Edaphochlamys debaryana</name>
    <dbReference type="NCBI Taxonomy" id="47281"/>
    <lineage>
        <taxon>Eukaryota</taxon>
        <taxon>Viridiplantae</taxon>
        <taxon>Chlorophyta</taxon>
        <taxon>core chlorophytes</taxon>
        <taxon>Chlorophyceae</taxon>
        <taxon>CS clade</taxon>
        <taxon>Chlamydomonadales</taxon>
        <taxon>Chlamydomonadales incertae sedis</taxon>
        <taxon>Edaphochlamys</taxon>
    </lineage>
</organism>
<sequence>MSPAAIYVVSPDVTRRDDDVKAVIKDAREKKIAIAVRTGGHQYSGASSCGGKNVQLDISKAYKDFIFDPIEGVVTTGVSTKLSALNKMLGEHKVFVPHGQCGHVHAGGHTHTGGYGLPGRAFGLFGDHILAVRAFTADGNVRWIERDATNPADADLFWAILGGSPGNFAIVTHLRLRVHRDEDHPQARGMRLFMPYRKDTLRNLLQIKADMAADAGLPKDYDFCITASDLDLLPSPETTLVDDEDMVLEEEPSIFEKFGVRPEEIKEFERPQEMDRSKGQRRSPDGIATIIVFAEWANTGGVSQNDYDDKWFKRIRDAGWSYKSNEWDHGDKPMSYLTSQWLFWISREFRMPYNKRTYLTNSTKVNSTGWVDFTTNSINEVVQQYLWGARVVVQIQLYGGKDSRYHIADPNDDNDPRNKTSYSWRNDTTIVQVMDCFYKKKAKAFADAWALSNDAGLIGPKGTFMPNVDRRLLWGSYYRTKAEFNLMHSHLLYHESAAKWERLVEIKKRVDPDNIFTPNDFSVRAQAGYGGLCLSVSLSAGSRGPGGPLMGQQPPGAREPPPYGAEVEAGEGAEAHEEAEGEELQPRGPGMLPAPRQARGSSGGGAASPPSLPTLGWQDERQSGQQGQEEGAEAAWEEEVAAQEGAGEVVAESGGAGAEEGPGGDWNGWAYEELLSTAPPPPRAIKPAAKGPAPRPVAAPRQPPTAASHRLRLSEAPPGPHGPTAASTLRPAAAAGPGPRTLAQRYAPLDESAELQGWAREAEVETTPAPSVGGRSPARSLLQSPEVLRGSPSAAASAAASTSAAAYRSGPGTAAPTARPIPATAAWRKRPAAGPPRSGLPTATQGARRPGGPSAPPADDGADAAGSSAGPGGAAAAGGGGARRNLLALRQRQQQRLRQQLGKHAPAPSAALEHAPPSASEVHQSADQTPLLPPAVCDSPWALPSGPAADPDASASSALALAPAGRVPPYAPQFGSTALLLKRMQALGAAVTAPPPRVPVVGPGSVGGGGAPGSPGRALAAAAAAAGMGEAALEEAARRAATAAANVPWGAEVYHGLPPVDYVPPQPPKLSKQLHPGWLASRTARPELRALWRPEERLAEVGAGLIPQAP</sequence>
<keyword evidence="4" id="KW-0274">FAD</keyword>
<dbReference type="OrthoDB" id="407275at2759"/>
<evidence type="ECO:0000259" key="7">
    <source>
        <dbReference type="PROSITE" id="PS51387"/>
    </source>
</evidence>
<dbReference type="Gene3D" id="3.30.465.10">
    <property type="match status" value="1"/>
</dbReference>
<evidence type="ECO:0000256" key="4">
    <source>
        <dbReference type="ARBA" id="ARBA00022827"/>
    </source>
</evidence>
<keyword evidence="3" id="KW-0285">Flavoprotein</keyword>
<feature type="compositionally biased region" description="Low complexity" evidence="6">
    <location>
        <begin position="845"/>
        <end position="868"/>
    </location>
</feature>
<feature type="compositionally biased region" description="Low complexity" evidence="6">
    <location>
        <begin position="642"/>
        <end position="653"/>
    </location>
</feature>
<dbReference type="Pfam" id="PF01565">
    <property type="entry name" value="FAD_binding_4"/>
    <property type="match status" value="1"/>
</dbReference>
<dbReference type="InterPro" id="IPR006094">
    <property type="entry name" value="Oxid_FAD_bind_N"/>
</dbReference>
<evidence type="ECO:0000256" key="1">
    <source>
        <dbReference type="ARBA" id="ARBA00001974"/>
    </source>
</evidence>
<dbReference type="PANTHER" id="PTHR42973:SF39">
    <property type="entry name" value="FAD-BINDING PCMH-TYPE DOMAIN-CONTAINING PROTEIN"/>
    <property type="match status" value="1"/>
</dbReference>
<evidence type="ECO:0000256" key="6">
    <source>
        <dbReference type="SAM" id="MobiDB-lite"/>
    </source>
</evidence>
<feature type="compositionally biased region" description="Low complexity" evidence="6">
    <location>
        <begin position="723"/>
        <end position="743"/>
    </location>
</feature>
<evidence type="ECO:0000256" key="2">
    <source>
        <dbReference type="ARBA" id="ARBA00005466"/>
    </source>
</evidence>
<dbReference type="InterPro" id="IPR016169">
    <property type="entry name" value="FAD-bd_PCMH_sub2"/>
</dbReference>
<comment type="similarity">
    <text evidence="2">Belongs to the oxygen-dependent FAD-linked oxidoreductase family.</text>
</comment>
<comment type="cofactor">
    <cofactor evidence="1">
        <name>FAD</name>
        <dbReference type="ChEBI" id="CHEBI:57692"/>
    </cofactor>
</comment>
<accession>A0A835XIZ5</accession>
<evidence type="ECO:0000256" key="5">
    <source>
        <dbReference type="ARBA" id="ARBA00023002"/>
    </source>
</evidence>
<feature type="domain" description="FAD-binding PCMH-type" evidence="7">
    <location>
        <begin position="1"/>
        <end position="181"/>
    </location>
</feature>
<dbReference type="EMBL" id="JAEHOE010000126">
    <property type="protein sequence ID" value="KAG2485597.1"/>
    <property type="molecule type" value="Genomic_DNA"/>
</dbReference>